<evidence type="ECO:0000256" key="10">
    <source>
        <dbReference type="PROSITE-ProRule" id="PRU00546"/>
    </source>
</evidence>
<feature type="binding site" evidence="9">
    <location>
        <position position="197"/>
    </location>
    <ligand>
        <name>Zn(2+)</name>
        <dbReference type="ChEBI" id="CHEBI:29105"/>
        <label>1</label>
    </ligand>
</feature>
<feature type="binding site" evidence="9">
    <location>
        <position position="160"/>
    </location>
    <ligand>
        <name>Zn(2+)</name>
        <dbReference type="ChEBI" id="CHEBI:29105"/>
        <label>2</label>
    </ligand>
</feature>
<dbReference type="GO" id="GO:0009408">
    <property type="term" value="P:response to heat"/>
    <property type="evidence" value="ECO:0007669"/>
    <property type="project" value="InterPro"/>
</dbReference>
<dbReference type="PANTHER" id="PTHR43096:SF48">
    <property type="entry name" value="CHAPERONE PROTEIN DNAJ"/>
    <property type="match status" value="1"/>
</dbReference>
<feature type="repeat" description="CXXCXGXG motif" evidence="9">
    <location>
        <begin position="157"/>
        <end position="164"/>
    </location>
</feature>
<dbReference type="RefSeq" id="WP_047253525.1">
    <property type="nucleotide sequence ID" value="NZ_CP011545.1"/>
</dbReference>
<organism evidence="13 14">
    <name type="scientific">Corynebacterium testudinoris</name>
    <dbReference type="NCBI Taxonomy" id="136857"/>
    <lineage>
        <taxon>Bacteria</taxon>
        <taxon>Bacillati</taxon>
        <taxon>Actinomycetota</taxon>
        <taxon>Actinomycetes</taxon>
        <taxon>Mycobacteriales</taxon>
        <taxon>Corynebacteriaceae</taxon>
        <taxon>Corynebacterium</taxon>
    </lineage>
</organism>
<dbReference type="PANTHER" id="PTHR43096">
    <property type="entry name" value="DNAJ HOMOLOG 1, MITOCHONDRIAL-RELATED"/>
    <property type="match status" value="1"/>
</dbReference>
<proteinExistence type="inferred from homology"/>
<dbReference type="SMART" id="SM00271">
    <property type="entry name" value="DnaJ"/>
    <property type="match status" value="1"/>
</dbReference>
<gene>
    <name evidence="13" type="primary">dnaJ1</name>
    <name evidence="9" type="synonym">dnaJ</name>
    <name evidence="13" type="ORF">CTEST_09550</name>
</gene>
<evidence type="ECO:0000256" key="7">
    <source>
        <dbReference type="ARBA" id="ARBA00023016"/>
    </source>
</evidence>
<keyword evidence="7 9" id="KW-0346">Stress response</keyword>
<dbReference type="GO" id="GO:0031072">
    <property type="term" value="F:heat shock protein binding"/>
    <property type="evidence" value="ECO:0007669"/>
    <property type="project" value="InterPro"/>
</dbReference>
<evidence type="ECO:0000256" key="9">
    <source>
        <dbReference type="HAMAP-Rule" id="MF_01152"/>
    </source>
</evidence>
<evidence type="ECO:0000256" key="5">
    <source>
        <dbReference type="ARBA" id="ARBA00022771"/>
    </source>
</evidence>
<dbReference type="PATRIC" id="fig|136857.5.peg.1895"/>
<keyword evidence="1 9" id="KW-0963">Cytoplasm</keyword>
<comment type="subcellular location">
    <subcellularLocation>
        <location evidence="9">Cytoplasm</location>
    </subcellularLocation>
</comment>
<comment type="function">
    <text evidence="9">Participates actively in the response to hyperosmotic and heat shock by preventing the aggregation of stress-denatured proteins and by disaggregating proteins, also in an autonomous, DnaK-independent fashion. Unfolded proteins bind initially to DnaJ; upon interaction with the DnaJ-bound protein, DnaK hydrolyzes its bound ATP, resulting in the formation of a stable complex. GrpE releases ADP from DnaK; ATP binding to DnaK triggers the release of the substrate protein, thus completing the reaction cycle. Several rounds of ATP-dependent interactions between DnaJ, DnaK and GrpE are required for fully efficient folding. Also involved, together with DnaK and GrpE, in the DNA replication of plasmids through activation of initiation proteins.</text>
</comment>
<evidence type="ECO:0000256" key="3">
    <source>
        <dbReference type="ARBA" id="ARBA00022723"/>
    </source>
</evidence>
<dbReference type="NCBIfam" id="NF008035">
    <property type="entry name" value="PRK10767.1"/>
    <property type="match status" value="1"/>
</dbReference>
<dbReference type="SUPFAM" id="SSF46565">
    <property type="entry name" value="Chaperone J-domain"/>
    <property type="match status" value="1"/>
</dbReference>
<dbReference type="NCBIfam" id="TIGR02349">
    <property type="entry name" value="DnaJ_bact"/>
    <property type="match status" value="1"/>
</dbReference>
<feature type="domain" description="J" evidence="11">
    <location>
        <begin position="4"/>
        <end position="68"/>
    </location>
</feature>
<reference evidence="14" key="2">
    <citation type="submission" date="2015-05" db="EMBL/GenBank/DDBJ databases">
        <title>Complete genome sequence of Corynebacterium testudinoris DSM 44614, recovered from necrotic lesions in the mouth of a tortoise.</title>
        <authorList>
            <person name="Ruckert C."/>
            <person name="Albersmeier A."/>
            <person name="Winkler A."/>
            <person name="Tauch A."/>
        </authorList>
    </citation>
    <scope>NUCLEOTIDE SEQUENCE [LARGE SCALE GENOMIC DNA]</scope>
    <source>
        <strain evidence="14">DSM 44614</strain>
    </source>
</reference>
<dbReference type="EMBL" id="CP011545">
    <property type="protein sequence ID" value="AKK09335.1"/>
    <property type="molecule type" value="Genomic_DNA"/>
</dbReference>
<keyword evidence="5 9" id="KW-0863">Zinc-finger</keyword>
<dbReference type="SUPFAM" id="SSF49493">
    <property type="entry name" value="HSP40/DnaJ peptide-binding domain"/>
    <property type="match status" value="2"/>
</dbReference>
<dbReference type="GO" id="GO:0005524">
    <property type="term" value="F:ATP binding"/>
    <property type="evidence" value="ECO:0007669"/>
    <property type="project" value="InterPro"/>
</dbReference>
<evidence type="ECO:0000313" key="13">
    <source>
        <dbReference type="EMBL" id="AKK09335.1"/>
    </source>
</evidence>
<comment type="subunit">
    <text evidence="9">Homodimer.</text>
</comment>
<dbReference type="InterPro" id="IPR001305">
    <property type="entry name" value="HSP_DnaJ_Cys-rich_dom"/>
</dbReference>
<comment type="similarity">
    <text evidence="9">Belongs to the DnaJ family.</text>
</comment>
<keyword evidence="8 9" id="KW-0143">Chaperone</keyword>
<keyword evidence="6 9" id="KW-0862">Zinc</keyword>
<dbReference type="Pfam" id="PF01556">
    <property type="entry name" value="DnaJ_C"/>
    <property type="match status" value="1"/>
</dbReference>
<dbReference type="InterPro" id="IPR001623">
    <property type="entry name" value="DnaJ_domain"/>
</dbReference>
<sequence length="374" mass="40342">MARDYYGILGVAKSASDAEIKKAYRKLAREYHPDINPSAEAAEKFREASVAHEVLTDPEKRRIVDMGGDPMEQAGGMPSGGGGFGDIFEAFFGGGMGGGSRGPRSRVQPGNDALLRVSITLEEAFAGVKKDITVDTAVVCDHCEGTGSESKSKPVTCDNCHGQGEIQEVQRSFLGNIMTSRTCPVCNGFGEIIEDPCTRCGGDGRMKKRRDLVCNIPAGIANGMRIRMAGQGEVGHGGGPAGDLYVEVATRPHPVFEREGDSLHVEVVVPAIDAALGAEVSLEDLQGETLTITIPQGTQPLEQIHLSGQGMPRLRREGRGDLIAQVNVVVPTDLDDKTRKLLQQIREHRGDSSRVQRDDEDGSFFSRLRGKFRR</sequence>
<evidence type="ECO:0000256" key="4">
    <source>
        <dbReference type="ARBA" id="ARBA00022737"/>
    </source>
</evidence>
<protein>
    <recommendedName>
        <fullName evidence="9">Chaperone protein DnaJ</fullName>
    </recommendedName>
</protein>
<dbReference type="Pfam" id="PF00684">
    <property type="entry name" value="DnaJ_CXXCXGXG"/>
    <property type="match status" value="1"/>
</dbReference>
<dbReference type="InterPro" id="IPR036869">
    <property type="entry name" value="J_dom_sf"/>
</dbReference>
<dbReference type="GO" id="GO:0006260">
    <property type="term" value="P:DNA replication"/>
    <property type="evidence" value="ECO:0007669"/>
    <property type="project" value="UniProtKB-KW"/>
</dbReference>
<feature type="binding site" evidence="9">
    <location>
        <position position="140"/>
    </location>
    <ligand>
        <name>Zn(2+)</name>
        <dbReference type="ChEBI" id="CHEBI:29105"/>
        <label>1</label>
    </ligand>
</feature>
<dbReference type="InterPro" id="IPR036410">
    <property type="entry name" value="HSP_DnaJ_Cys-rich_dom_sf"/>
</dbReference>
<dbReference type="CDD" id="cd10719">
    <property type="entry name" value="DnaJ_zf"/>
    <property type="match status" value="1"/>
</dbReference>
<keyword evidence="2 9" id="KW-0235">DNA replication</keyword>
<feature type="binding site" evidence="9">
    <location>
        <position position="200"/>
    </location>
    <ligand>
        <name>Zn(2+)</name>
        <dbReference type="ChEBI" id="CHEBI:29105"/>
        <label>1</label>
    </ligand>
</feature>
<reference evidence="13 14" key="1">
    <citation type="journal article" date="2015" name="Genome Announc.">
        <title>Complete Genome Sequence of the Type Strain Corynebacterium testudinoris DSM 44614, Recovered from Necrotic Lesions in the Mouth of a Tortoise.</title>
        <authorList>
            <person name="Ruckert C."/>
            <person name="Kriete M."/>
            <person name="Jaenicke S."/>
            <person name="Winkler A."/>
            <person name="Tauch A."/>
        </authorList>
    </citation>
    <scope>NUCLEOTIDE SEQUENCE [LARGE SCALE GENOMIC DNA]</scope>
    <source>
        <strain evidence="13 14">DSM 44614</strain>
    </source>
</reference>
<feature type="domain" description="CR-type" evidence="12">
    <location>
        <begin position="127"/>
        <end position="209"/>
    </location>
</feature>
<dbReference type="OrthoDB" id="9779889at2"/>
<feature type="binding site" evidence="9">
    <location>
        <position position="183"/>
    </location>
    <ligand>
        <name>Zn(2+)</name>
        <dbReference type="ChEBI" id="CHEBI:29105"/>
        <label>2</label>
    </ligand>
</feature>
<dbReference type="PROSITE" id="PS51188">
    <property type="entry name" value="ZF_CR"/>
    <property type="match status" value="1"/>
</dbReference>
<dbReference type="STRING" id="136857.CTEST_09550"/>
<dbReference type="PROSITE" id="PS50076">
    <property type="entry name" value="DNAJ_2"/>
    <property type="match status" value="1"/>
</dbReference>
<name>A0A0G3H9A9_9CORY</name>
<dbReference type="KEGG" id="cted:CTEST_09550"/>
<comment type="domain">
    <text evidence="9">The J domain is necessary and sufficient to stimulate DnaK ATPase activity. Zinc center 1 plays an important role in the autonomous, DnaK-independent chaperone activity of DnaJ. Zinc center 2 is essential for interaction with DnaK and for DnaJ activity.</text>
</comment>
<dbReference type="CDD" id="cd10747">
    <property type="entry name" value="DnaJ_C"/>
    <property type="match status" value="1"/>
</dbReference>
<evidence type="ECO:0000259" key="12">
    <source>
        <dbReference type="PROSITE" id="PS51188"/>
    </source>
</evidence>
<evidence type="ECO:0000256" key="6">
    <source>
        <dbReference type="ARBA" id="ARBA00022833"/>
    </source>
</evidence>
<feature type="repeat" description="CXXCXGXG motif" evidence="9">
    <location>
        <begin position="183"/>
        <end position="190"/>
    </location>
</feature>
<dbReference type="Gene3D" id="1.10.287.110">
    <property type="entry name" value="DnaJ domain"/>
    <property type="match status" value="1"/>
</dbReference>
<feature type="binding site" evidence="9">
    <location>
        <position position="186"/>
    </location>
    <ligand>
        <name>Zn(2+)</name>
        <dbReference type="ChEBI" id="CHEBI:29105"/>
        <label>2</label>
    </ligand>
</feature>
<evidence type="ECO:0000259" key="11">
    <source>
        <dbReference type="PROSITE" id="PS50076"/>
    </source>
</evidence>
<dbReference type="InterPro" id="IPR012724">
    <property type="entry name" value="DnaJ"/>
</dbReference>
<dbReference type="Proteomes" id="UP000035540">
    <property type="component" value="Chromosome"/>
</dbReference>
<dbReference type="AlphaFoldDB" id="A0A0G3H9A9"/>
<dbReference type="GO" id="GO:0008270">
    <property type="term" value="F:zinc ion binding"/>
    <property type="evidence" value="ECO:0007669"/>
    <property type="project" value="UniProtKB-UniRule"/>
</dbReference>
<keyword evidence="14" id="KW-1185">Reference proteome</keyword>
<dbReference type="GO" id="GO:0051082">
    <property type="term" value="F:unfolded protein binding"/>
    <property type="evidence" value="ECO:0007669"/>
    <property type="project" value="UniProtKB-UniRule"/>
</dbReference>
<feature type="binding site" evidence="9">
    <location>
        <position position="143"/>
    </location>
    <ligand>
        <name>Zn(2+)</name>
        <dbReference type="ChEBI" id="CHEBI:29105"/>
        <label>1</label>
    </ligand>
</feature>
<evidence type="ECO:0000256" key="1">
    <source>
        <dbReference type="ARBA" id="ARBA00022490"/>
    </source>
</evidence>
<keyword evidence="4 9" id="KW-0677">Repeat</keyword>
<dbReference type="PRINTS" id="PR00625">
    <property type="entry name" value="JDOMAIN"/>
</dbReference>
<feature type="zinc finger region" description="CR-type" evidence="10">
    <location>
        <begin position="127"/>
        <end position="209"/>
    </location>
</feature>
<dbReference type="HAMAP" id="MF_01152">
    <property type="entry name" value="DnaJ"/>
    <property type="match status" value="1"/>
</dbReference>
<dbReference type="NCBIfam" id="NF010871">
    <property type="entry name" value="PRK14278.1"/>
    <property type="match status" value="1"/>
</dbReference>
<accession>A0A0G3H9A9</accession>
<feature type="repeat" description="CXXCXGXG motif" evidence="9">
    <location>
        <begin position="140"/>
        <end position="147"/>
    </location>
</feature>
<dbReference type="FunFam" id="2.60.260.20:FF:000005">
    <property type="entry name" value="Chaperone protein dnaJ 1, mitochondrial"/>
    <property type="match status" value="1"/>
</dbReference>
<dbReference type="Gene3D" id="6.20.20.10">
    <property type="match status" value="2"/>
</dbReference>
<keyword evidence="3 9" id="KW-0479">Metal-binding</keyword>
<feature type="binding site" evidence="9">
    <location>
        <position position="157"/>
    </location>
    <ligand>
        <name>Zn(2+)</name>
        <dbReference type="ChEBI" id="CHEBI:29105"/>
        <label>2</label>
    </ligand>
</feature>
<dbReference type="CDD" id="cd06257">
    <property type="entry name" value="DnaJ"/>
    <property type="match status" value="1"/>
</dbReference>
<evidence type="ECO:0000313" key="14">
    <source>
        <dbReference type="Proteomes" id="UP000035540"/>
    </source>
</evidence>
<dbReference type="Gene3D" id="2.60.260.20">
    <property type="entry name" value="Urease metallochaperone UreE, N-terminal domain"/>
    <property type="match status" value="2"/>
</dbReference>
<dbReference type="Pfam" id="PF00226">
    <property type="entry name" value="DnaJ"/>
    <property type="match status" value="1"/>
</dbReference>
<feature type="repeat" description="CXXCXGXG motif" evidence="9">
    <location>
        <begin position="197"/>
        <end position="204"/>
    </location>
</feature>
<evidence type="ECO:0000256" key="8">
    <source>
        <dbReference type="ARBA" id="ARBA00023186"/>
    </source>
</evidence>
<dbReference type="InterPro" id="IPR008971">
    <property type="entry name" value="HSP40/DnaJ_pept-bd"/>
</dbReference>
<comment type="cofactor">
    <cofactor evidence="9">
        <name>Zn(2+)</name>
        <dbReference type="ChEBI" id="CHEBI:29105"/>
    </cofactor>
    <text evidence="9">Binds 2 Zn(2+) ions per monomer.</text>
</comment>
<dbReference type="SUPFAM" id="SSF57938">
    <property type="entry name" value="DnaJ/Hsp40 cysteine-rich domain"/>
    <property type="match status" value="1"/>
</dbReference>
<dbReference type="InterPro" id="IPR002939">
    <property type="entry name" value="DnaJ_C"/>
</dbReference>
<dbReference type="GO" id="GO:0042026">
    <property type="term" value="P:protein refolding"/>
    <property type="evidence" value="ECO:0007669"/>
    <property type="project" value="TreeGrafter"/>
</dbReference>
<evidence type="ECO:0000256" key="2">
    <source>
        <dbReference type="ARBA" id="ARBA00022705"/>
    </source>
</evidence>
<dbReference type="GO" id="GO:0005737">
    <property type="term" value="C:cytoplasm"/>
    <property type="evidence" value="ECO:0007669"/>
    <property type="project" value="UniProtKB-SubCell"/>
</dbReference>